<keyword evidence="1" id="KW-0732">Signal</keyword>
<organism evidence="2 3">
    <name type="scientific">Adlercreutzia caecimuris</name>
    <dbReference type="NCBI Taxonomy" id="671266"/>
    <lineage>
        <taxon>Bacteria</taxon>
        <taxon>Bacillati</taxon>
        <taxon>Actinomycetota</taxon>
        <taxon>Coriobacteriia</taxon>
        <taxon>Eggerthellales</taxon>
        <taxon>Eggerthellaceae</taxon>
        <taxon>Adlercreutzia</taxon>
    </lineage>
</organism>
<dbReference type="AlphaFoldDB" id="A0A4V3WUW7"/>
<sequence length="148" mass="15311">MSKTMSKSCKLWCLVLSATLVLAAVALVPAEQAHAATSYGYKFSLLANGTNKSAAKKKVRTGAATGTVKKDGTNLLMLRSVGVVLRVHAGSTTTKASKAATFYSCTSKNMAYFSGYGAKNKAYSLWGQVASVGGTGNTGTTVSGTWIP</sequence>
<reference evidence="2 3" key="1">
    <citation type="submission" date="2019-04" db="EMBL/GenBank/DDBJ databases">
        <title>Microbes associate with the intestines of laboratory mice.</title>
        <authorList>
            <person name="Navarre W."/>
            <person name="Wong E."/>
            <person name="Huang K.C."/>
            <person name="Tropini C."/>
            <person name="Ng K."/>
            <person name="Yu B."/>
        </authorList>
    </citation>
    <scope>NUCLEOTIDE SEQUENCE [LARGE SCALE GENOMIC DNA]</scope>
    <source>
        <strain evidence="2 3">NM80_B27</strain>
    </source>
</reference>
<feature type="signal peptide" evidence="1">
    <location>
        <begin position="1"/>
        <end position="35"/>
    </location>
</feature>
<gene>
    <name evidence="2" type="ORF">E5986_06520</name>
</gene>
<evidence type="ECO:0000313" key="2">
    <source>
        <dbReference type="EMBL" id="THG37407.1"/>
    </source>
</evidence>
<accession>A0A4V3WUW7</accession>
<dbReference type="EMBL" id="SSTJ01000006">
    <property type="protein sequence ID" value="THG37407.1"/>
    <property type="molecule type" value="Genomic_DNA"/>
</dbReference>
<dbReference type="Proteomes" id="UP000308978">
    <property type="component" value="Unassembled WGS sequence"/>
</dbReference>
<name>A0A4V3WUW7_9ACTN</name>
<evidence type="ECO:0000256" key="1">
    <source>
        <dbReference type="SAM" id="SignalP"/>
    </source>
</evidence>
<feature type="chain" id="PRO_5020270916" evidence="1">
    <location>
        <begin position="36"/>
        <end position="148"/>
    </location>
</feature>
<protein>
    <submittedName>
        <fullName evidence="2">Uncharacterized protein</fullName>
    </submittedName>
</protein>
<comment type="caution">
    <text evidence="2">The sequence shown here is derived from an EMBL/GenBank/DDBJ whole genome shotgun (WGS) entry which is preliminary data.</text>
</comment>
<proteinExistence type="predicted"/>
<evidence type="ECO:0000313" key="3">
    <source>
        <dbReference type="Proteomes" id="UP000308978"/>
    </source>
</evidence>
<dbReference type="RefSeq" id="WP_136434393.1">
    <property type="nucleotide sequence ID" value="NZ_JANJZG010000008.1"/>
</dbReference>